<dbReference type="PANTHER" id="PTHR11441:SF0">
    <property type="entry name" value="THYMIDINE KINASE, CYTOSOLIC"/>
    <property type="match status" value="1"/>
</dbReference>
<keyword evidence="4" id="KW-0808">Transferase</keyword>
<reference evidence="14" key="1">
    <citation type="submission" date="2023-03" db="EMBL/GenBank/DDBJ databases">
        <authorList>
            <person name="Julca I."/>
        </authorList>
    </citation>
    <scope>NUCLEOTIDE SEQUENCE</scope>
</reference>
<comment type="catalytic activity">
    <reaction evidence="11">
        <text>thymidine + ATP = dTMP + ADP + H(+)</text>
        <dbReference type="Rhea" id="RHEA:19129"/>
        <dbReference type="ChEBI" id="CHEBI:15378"/>
        <dbReference type="ChEBI" id="CHEBI:17748"/>
        <dbReference type="ChEBI" id="CHEBI:30616"/>
        <dbReference type="ChEBI" id="CHEBI:63528"/>
        <dbReference type="ChEBI" id="CHEBI:456216"/>
        <dbReference type="EC" id="2.7.1.21"/>
    </reaction>
</comment>
<evidence type="ECO:0000256" key="4">
    <source>
        <dbReference type="ARBA" id="ARBA00022679"/>
    </source>
</evidence>
<keyword evidence="15" id="KW-1185">Reference proteome</keyword>
<dbReference type="FunFam" id="3.30.60.20:FF:000051">
    <property type="entry name" value="Thymidine kinase"/>
    <property type="match status" value="1"/>
</dbReference>
<dbReference type="Gene3D" id="3.30.60.20">
    <property type="match status" value="1"/>
</dbReference>
<comment type="similarity">
    <text evidence="1 13">Belongs to the thymidine kinase family.</text>
</comment>
<evidence type="ECO:0000256" key="2">
    <source>
        <dbReference type="ARBA" id="ARBA00012118"/>
    </source>
</evidence>
<dbReference type="GO" id="GO:0071897">
    <property type="term" value="P:DNA biosynthetic process"/>
    <property type="evidence" value="ECO:0007669"/>
    <property type="project" value="UniProtKB-KW"/>
</dbReference>
<dbReference type="InterPro" id="IPR020633">
    <property type="entry name" value="Thymidine_kinase_CS"/>
</dbReference>
<proteinExistence type="inferred from homology"/>
<protein>
    <recommendedName>
        <fullName evidence="2">thymidine kinase</fullName>
        <ecNumber evidence="2">2.7.1.21</ecNumber>
    </recommendedName>
</protein>
<dbReference type="Pfam" id="PF00265">
    <property type="entry name" value="TK"/>
    <property type="match status" value="1"/>
</dbReference>
<dbReference type="FunFam" id="3.40.50.300:FF:000948">
    <property type="entry name" value="Thymidine kinase"/>
    <property type="match status" value="1"/>
</dbReference>
<keyword evidence="8" id="KW-0862">Zinc</keyword>
<dbReference type="GO" id="GO:0042802">
    <property type="term" value="F:identical protein binding"/>
    <property type="evidence" value="ECO:0007669"/>
    <property type="project" value="UniProtKB-ARBA"/>
</dbReference>
<evidence type="ECO:0000313" key="15">
    <source>
        <dbReference type="Proteomes" id="UP001161247"/>
    </source>
</evidence>
<dbReference type="EC" id="2.7.1.21" evidence="2"/>
<evidence type="ECO:0000256" key="13">
    <source>
        <dbReference type="RuleBase" id="RU004165"/>
    </source>
</evidence>
<evidence type="ECO:0000256" key="10">
    <source>
        <dbReference type="ARBA" id="ARBA00025704"/>
    </source>
</evidence>
<dbReference type="SUPFAM" id="SSF52540">
    <property type="entry name" value="P-loop containing nucleoside triphosphate hydrolases"/>
    <property type="match status" value="1"/>
</dbReference>
<evidence type="ECO:0000256" key="6">
    <source>
        <dbReference type="ARBA" id="ARBA00022741"/>
    </source>
</evidence>
<keyword evidence="7" id="KW-0418">Kinase</keyword>
<organism evidence="14 15">
    <name type="scientific">Oldenlandia corymbosa var. corymbosa</name>
    <dbReference type="NCBI Taxonomy" id="529605"/>
    <lineage>
        <taxon>Eukaryota</taxon>
        <taxon>Viridiplantae</taxon>
        <taxon>Streptophyta</taxon>
        <taxon>Embryophyta</taxon>
        <taxon>Tracheophyta</taxon>
        <taxon>Spermatophyta</taxon>
        <taxon>Magnoliopsida</taxon>
        <taxon>eudicotyledons</taxon>
        <taxon>Gunneridae</taxon>
        <taxon>Pentapetalae</taxon>
        <taxon>asterids</taxon>
        <taxon>lamiids</taxon>
        <taxon>Gentianales</taxon>
        <taxon>Rubiaceae</taxon>
        <taxon>Rubioideae</taxon>
        <taxon>Spermacoceae</taxon>
        <taxon>Hedyotis-Oldenlandia complex</taxon>
        <taxon>Oldenlandia</taxon>
    </lineage>
</organism>
<gene>
    <name evidence="14" type="ORF">OLC1_LOCUS55</name>
</gene>
<evidence type="ECO:0000256" key="3">
    <source>
        <dbReference type="ARBA" id="ARBA00022634"/>
    </source>
</evidence>
<evidence type="ECO:0000256" key="8">
    <source>
        <dbReference type="ARBA" id="ARBA00022833"/>
    </source>
</evidence>
<keyword evidence="5" id="KW-0479">Metal-binding</keyword>
<evidence type="ECO:0000313" key="14">
    <source>
        <dbReference type="EMBL" id="CAI9087155.1"/>
    </source>
</evidence>
<dbReference type="GO" id="GO:0046872">
    <property type="term" value="F:metal ion binding"/>
    <property type="evidence" value="ECO:0007669"/>
    <property type="project" value="UniProtKB-KW"/>
</dbReference>
<evidence type="ECO:0000256" key="5">
    <source>
        <dbReference type="ARBA" id="ARBA00022723"/>
    </source>
</evidence>
<dbReference type="GO" id="GO:0005524">
    <property type="term" value="F:ATP binding"/>
    <property type="evidence" value="ECO:0007669"/>
    <property type="project" value="UniProtKB-KW"/>
</dbReference>
<evidence type="ECO:0000256" key="9">
    <source>
        <dbReference type="ARBA" id="ARBA00022840"/>
    </source>
</evidence>
<dbReference type="GO" id="GO:0004797">
    <property type="term" value="F:thymidine kinase activity"/>
    <property type="evidence" value="ECO:0007669"/>
    <property type="project" value="UniProtKB-EC"/>
</dbReference>
<keyword evidence="3" id="KW-0237">DNA synthesis</keyword>
<comment type="pathway">
    <text evidence="12">Pyrimidine metabolism.</text>
</comment>
<evidence type="ECO:0000256" key="1">
    <source>
        <dbReference type="ARBA" id="ARBA00007587"/>
    </source>
</evidence>
<dbReference type="PANTHER" id="PTHR11441">
    <property type="entry name" value="THYMIDINE KINASE"/>
    <property type="match status" value="1"/>
</dbReference>
<evidence type="ECO:0000256" key="7">
    <source>
        <dbReference type="ARBA" id="ARBA00022777"/>
    </source>
</evidence>
<evidence type="ECO:0000256" key="12">
    <source>
        <dbReference type="ARBA" id="ARBA00060693"/>
    </source>
</evidence>
<comment type="pathway">
    <text evidence="10">Purine metabolism.</text>
</comment>
<dbReference type="AlphaFoldDB" id="A0AAV1BVB9"/>
<dbReference type="EMBL" id="OX459118">
    <property type="protein sequence ID" value="CAI9087155.1"/>
    <property type="molecule type" value="Genomic_DNA"/>
</dbReference>
<keyword evidence="6" id="KW-0547">Nucleotide-binding</keyword>
<dbReference type="GO" id="GO:0046104">
    <property type="term" value="P:thymidine metabolic process"/>
    <property type="evidence" value="ECO:0007669"/>
    <property type="project" value="TreeGrafter"/>
</dbReference>
<dbReference type="InterPro" id="IPR027417">
    <property type="entry name" value="P-loop_NTPase"/>
</dbReference>
<accession>A0AAV1BVB9</accession>
<dbReference type="Gene3D" id="3.40.50.300">
    <property type="entry name" value="P-loop containing nucleotide triphosphate hydrolases"/>
    <property type="match status" value="1"/>
</dbReference>
<name>A0AAV1BVB9_OLDCO</name>
<dbReference type="SUPFAM" id="SSF57716">
    <property type="entry name" value="Glucocorticoid receptor-like (DNA-binding domain)"/>
    <property type="match status" value="1"/>
</dbReference>
<sequence length="307" mass="34112">MLRRWWPFSGTMKSVLTHSSLLVKPTTPFALSLQSLRKNPILHNYQNIRGCCSPMSSSSSSSIWKPSPAFVPSSPYTPLMQNPSPAQTRSFSSEVSSHSSSGEIHVIVGPMFAGKTTTLLRRIKNESSNGRKVAVIKSSKDSRYALDSIVTHDGEKLPCWPLPDLLSFRQKIGIEAYNQLQVIGIDEAQFFEDLYDFCRRAADHDGKTVIVAGLDGDYLRRSFGSVLEIIPLADTVTKLTARCELCSKRAFFTLRKTQETETELIGGAEVYMPVCRKHYVSGQVVKEATKSVLEETQTVQECRGAVL</sequence>
<dbReference type="PROSITE" id="PS00603">
    <property type="entry name" value="TK_CELLULAR_TYPE"/>
    <property type="match status" value="1"/>
</dbReference>
<dbReference type="Proteomes" id="UP001161247">
    <property type="component" value="Chromosome 1"/>
</dbReference>
<dbReference type="GO" id="GO:0006950">
    <property type="term" value="P:response to stress"/>
    <property type="evidence" value="ECO:0007669"/>
    <property type="project" value="UniProtKB-ARBA"/>
</dbReference>
<dbReference type="InterPro" id="IPR001267">
    <property type="entry name" value="Thymidine_kinase"/>
</dbReference>
<evidence type="ECO:0000256" key="11">
    <source>
        <dbReference type="ARBA" id="ARBA00048254"/>
    </source>
</evidence>
<keyword evidence="9" id="KW-0067">ATP-binding</keyword>